<dbReference type="InterPro" id="IPR000700">
    <property type="entry name" value="PAS-assoc_C"/>
</dbReference>
<dbReference type="PROSITE" id="PS50111">
    <property type="entry name" value="CHEMOTAXIS_TRANSDUC_2"/>
    <property type="match status" value="1"/>
</dbReference>
<comment type="caution">
    <text evidence="9">The sequence shown here is derived from an EMBL/GenBank/DDBJ whole genome shotgun (WGS) entry which is preliminary data.</text>
</comment>
<evidence type="ECO:0000259" key="8">
    <source>
        <dbReference type="PROSITE" id="PS50885"/>
    </source>
</evidence>
<accession>A0A074TL84</accession>
<dbReference type="Gene3D" id="1.10.287.950">
    <property type="entry name" value="Methyl-accepting chemotaxis protein"/>
    <property type="match status" value="1"/>
</dbReference>
<dbReference type="InterPro" id="IPR001610">
    <property type="entry name" value="PAC"/>
</dbReference>
<comment type="similarity">
    <text evidence="3">Belongs to the methyl-accepting chemotaxis (MCP) protein family.</text>
</comment>
<dbReference type="PROSITE" id="PS50113">
    <property type="entry name" value="PAC"/>
    <property type="match status" value="2"/>
</dbReference>
<dbReference type="STRING" id="1185766.SAMN05216224_102621"/>
<dbReference type="EMBL" id="JHEH01000004">
    <property type="protein sequence ID" value="KEP70945.1"/>
    <property type="molecule type" value="Genomic_DNA"/>
</dbReference>
<keyword evidence="4" id="KW-0807">Transducer</keyword>
<evidence type="ECO:0000259" key="5">
    <source>
        <dbReference type="PROSITE" id="PS50111"/>
    </source>
</evidence>
<dbReference type="InterPro" id="IPR003660">
    <property type="entry name" value="HAMP_dom"/>
</dbReference>
<dbReference type="InterPro" id="IPR051310">
    <property type="entry name" value="MCP_chemotaxis"/>
</dbReference>
<keyword evidence="2" id="KW-0145">Chemotaxis</keyword>
<evidence type="ECO:0000256" key="3">
    <source>
        <dbReference type="ARBA" id="ARBA00029447"/>
    </source>
</evidence>
<dbReference type="FunFam" id="1.10.287.950:FF:000001">
    <property type="entry name" value="Methyl-accepting chemotaxis sensory transducer"/>
    <property type="match status" value="1"/>
</dbReference>
<evidence type="ECO:0000259" key="6">
    <source>
        <dbReference type="PROSITE" id="PS50112"/>
    </source>
</evidence>
<dbReference type="PRINTS" id="PR00260">
    <property type="entry name" value="CHEMTRNSDUCR"/>
</dbReference>
<dbReference type="SMART" id="SM00086">
    <property type="entry name" value="PAC"/>
    <property type="match status" value="3"/>
</dbReference>
<evidence type="ECO:0000256" key="2">
    <source>
        <dbReference type="ARBA" id="ARBA00022500"/>
    </source>
</evidence>
<dbReference type="InterPro" id="IPR004090">
    <property type="entry name" value="Chemotax_Me-accpt_rcpt"/>
</dbReference>
<evidence type="ECO:0000259" key="7">
    <source>
        <dbReference type="PROSITE" id="PS50113"/>
    </source>
</evidence>
<dbReference type="InterPro" id="IPR004089">
    <property type="entry name" value="MCPsignal_dom"/>
</dbReference>
<sequence>MRFLKALLGQDVANPSPQAEWFDLIEQTQLICRIGADRTILSVNDRFAQAMGYTRAQLEGSDYARLLREKDRKSAEYKALWGDLERGAPAQVIRPRLDAKGDERWLDINYLPRMGADGTLQDVLLLASDITEFHLRRRDNRSKVDALSRSMAVIEFDLSGKVLNANTHFLNAMGYRLEEIKGKHHRIFMPEGEAEGPQYDAFWSDLAKGASRNGPVRRMTKSGEICWLEATYETLIDPEGRPFKVVKYAFDITSVKNMEAESRAKIDAIEKVQAVIEFDPQGTILEANALFCNVMGYTRDEIVGKKHRIFIEDEVAKSAEYAAFWEDLRAGKTLAKQYRRVGKGGRLIFIDASYNPIMDASGRVVKVVKFAVDMTTSQLAIEQVGGALSKMAEGDLSARIETNLGPMDDIRTIFNRALEQVERAIGSVCEGAAEVVREAQAIRASSNELSRRTETQAATLEQSAAALEQLTGSVSGSTELTNSARGQVGSAAEEADHSARIVDNAIVAMNEIAASSQKISSITGVIDDIAFQTNLLALNAGVEAARAGDAGRGFAVVASEVRALAQRSSEAAKEIADLLVNSERQVSEGVDLVDKTGAALKRINQRVAEIRDSVVTIATSASEQSNGLAEMNKAVSDLDHTTQQNAAMAEETNAAVMGLTQKLEEVLQEVAFFTTNVRAEIDEPTRLAG</sequence>
<gene>
    <name evidence="9" type="ORF">DL1_14155</name>
</gene>
<dbReference type="GO" id="GO:0007165">
    <property type="term" value="P:signal transduction"/>
    <property type="evidence" value="ECO:0007669"/>
    <property type="project" value="UniProtKB-KW"/>
</dbReference>
<dbReference type="InterPro" id="IPR000014">
    <property type="entry name" value="PAS"/>
</dbReference>
<dbReference type="GO" id="GO:0016020">
    <property type="term" value="C:membrane"/>
    <property type="evidence" value="ECO:0007669"/>
    <property type="project" value="UniProtKB-SubCell"/>
</dbReference>
<dbReference type="eggNOG" id="COG0840">
    <property type="taxonomic scope" value="Bacteria"/>
</dbReference>
<dbReference type="InterPro" id="IPR013656">
    <property type="entry name" value="PAS_4"/>
</dbReference>
<comment type="subcellular location">
    <subcellularLocation>
        <location evidence="1">Membrane</location>
    </subcellularLocation>
</comment>
<dbReference type="CDD" id="cd11386">
    <property type="entry name" value="MCP_signal"/>
    <property type="match status" value="1"/>
</dbReference>
<dbReference type="PANTHER" id="PTHR43531">
    <property type="entry name" value="PROTEIN ICFG"/>
    <property type="match status" value="1"/>
</dbReference>
<evidence type="ECO:0000313" key="10">
    <source>
        <dbReference type="Proteomes" id="UP000027725"/>
    </source>
</evidence>
<proteinExistence type="inferred from homology"/>
<keyword evidence="10" id="KW-1185">Reference proteome</keyword>
<feature type="domain" description="PAS" evidence="6">
    <location>
        <begin position="153"/>
        <end position="191"/>
    </location>
</feature>
<dbReference type="PROSITE" id="PS50112">
    <property type="entry name" value="PAS"/>
    <property type="match status" value="2"/>
</dbReference>
<feature type="domain" description="PAC" evidence="7">
    <location>
        <begin position="334"/>
        <end position="386"/>
    </location>
</feature>
<evidence type="ECO:0000256" key="4">
    <source>
        <dbReference type="PROSITE-ProRule" id="PRU00284"/>
    </source>
</evidence>
<feature type="domain" description="PAS" evidence="6">
    <location>
        <begin position="275"/>
        <end position="305"/>
    </location>
</feature>
<dbReference type="GO" id="GO:0006935">
    <property type="term" value="P:chemotaxis"/>
    <property type="evidence" value="ECO:0007669"/>
    <property type="project" value="UniProtKB-KW"/>
</dbReference>
<dbReference type="eggNOG" id="COG2202">
    <property type="taxonomic scope" value="Bacteria"/>
</dbReference>
<dbReference type="InterPro" id="IPR035965">
    <property type="entry name" value="PAS-like_dom_sf"/>
</dbReference>
<dbReference type="Pfam" id="PF08448">
    <property type="entry name" value="PAS_4"/>
    <property type="match status" value="1"/>
</dbReference>
<dbReference type="Pfam" id="PF08447">
    <property type="entry name" value="PAS_3"/>
    <property type="match status" value="2"/>
</dbReference>
<evidence type="ECO:0000313" key="9">
    <source>
        <dbReference type="EMBL" id="KEP70945.1"/>
    </source>
</evidence>
<dbReference type="Pfam" id="PF00015">
    <property type="entry name" value="MCPsignal"/>
    <property type="match status" value="1"/>
</dbReference>
<dbReference type="PROSITE" id="PS50885">
    <property type="entry name" value="HAMP"/>
    <property type="match status" value="1"/>
</dbReference>
<dbReference type="SMART" id="SM00283">
    <property type="entry name" value="MA"/>
    <property type="match status" value="1"/>
</dbReference>
<organism evidence="9 10">
    <name type="scientific">Thioclava dalianensis</name>
    <dbReference type="NCBI Taxonomy" id="1185766"/>
    <lineage>
        <taxon>Bacteria</taxon>
        <taxon>Pseudomonadati</taxon>
        <taxon>Pseudomonadota</taxon>
        <taxon>Alphaproteobacteria</taxon>
        <taxon>Rhodobacterales</taxon>
        <taxon>Paracoccaceae</taxon>
        <taxon>Thioclava</taxon>
    </lineage>
</organism>
<feature type="domain" description="PAC" evidence="7">
    <location>
        <begin position="212"/>
        <end position="264"/>
    </location>
</feature>
<evidence type="ECO:0000256" key="1">
    <source>
        <dbReference type="ARBA" id="ARBA00004370"/>
    </source>
</evidence>
<reference evidence="9 10" key="1">
    <citation type="submission" date="2014-03" db="EMBL/GenBank/DDBJ databases">
        <title>The draft genome sequence of Thioclava dalianensis DLFJ1-1.</title>
        <authorList>
            <person name="Lai Q."/>
            <person name="Shao Z."/>
        </authorList>
    </citation>
    <scope>NUCLEOTIDE SEQUENCE [LARGE SCALE GENOMIC DNA]</scope>
    <source>
        <strain evidence="9 10">DLFJ1-1</strain>
    </source>
</reference>
<dbReference type="AlphaFoldDB" id="A0A074TL84"/>
<dbReference type="SUPFAM" id="SSF58104">
    <property type="entry name" value="Methyl-accepting chemotaxis protein (MCP) signaling domain"/>
    <property type="match status" value="1"/>
</dbReference>
<dbReference type="SMART" id="SM00091">
    <property type="entry name" value="PAS"/>
    <property type="match status" value="3"/>
</dbReference>
<dbReference type="GO" id="GO:0004888">
    <property type="term" value="F:transmembrane signaling receptor activity"/>
    <property type="evidence" value="ECO:0007669"/>
    <property type="project" value="InterPro"/>
</dbReference>
<dbReference type="Gene3D" id="3.30.450.20">
    <property type="entry name" value="PAS domain"/>
    <property type="match status" value="3"/>
</dbReference>
<dbReference type="CDD" id="cd00130">
    <property type="entry name" value="PAS"/>
    <property type="match status" value="3"/>
</dbReference>
<feature type="domain" description="Methyl-accepting transducer" evidence="5">
    <location>
        <begin position="431"/>
        <end position="660"/>
    </location>
</feature>
<dbReference type="SUPFAM" id="SSF55785">
    <property type="entry name" value="PYP-like sensor domain (PAS domain)"/>
    <property type="match status" value="3"/>
</dbReference>
<feature type="domain" description="HAMP" evidence="8">
    <location>
        <begin position="375"/>
        <end position="426"/>
    </location>
</feature>
<name>A0A074TL84_9RHOB</name>
<dbReference type="NCBIfam" id="TIGR00229">
    <property type="entry name" value="sensory_box"/>
    <property type="match status" value="3"/>
</dbReference>
<dbReference type="InterPro" id="IPR013655">
    <property type="entry name" value="PAS_fold_3"/>
</dbReference>
<dbReference type="PANTHER" id="PTHR43531:SF11">
    <property type="entry name" value="METHYL-ACCEPTING CHEMOTAXIS PROTEIN 3"/>
    <property type="match status" value="1"/>
</dbReference>
<dbReference type="Proteomes" id="UP000027725">
    <property type="component" value="Unassembled WGS sequence"/>
</dbReference>
<protein>
    <submittedName>
        <fullName evidence="9">Chemotaxis protein</fullName>
    </submittedName>
</protein>